<dbReference type="SMART" id="SM00692">
    <property type="entry name" value="DM3"/>
    <property type="match status" value="1"/>
</dbReference>
<evidence type="ECO:0000256" key="9">
    <source>
        <dbReference type="ARBA" id="ARBA00023125"/>
    </source>
</evidence>
<feature type="domain" description="C2H2-type" evidence="14">
    <location>
        <begin position="234"/>
        <end position="261"/>
    </location>
</feature>
<accession>A0A6M2CQ72</accession>
<keyword evidence="4" id="KW-0479">Metal-binding</keyword>
<dbReference type="InterPro" id="IPR036236">
    <property type="entry name" value="Znf_C2H2_sf"/>
</dbReference>
<protein>
    <submittedName>
        <fullName evidence="16">Putative c2h2-type zn-finger protein</fullName>
    </submittedName>
</protein>
<dbReference type="GO" id="GO:0000978">
    <property type="term" value="F:RNA polymerase II cis-regulatory region sequence-specific DNA binding"/>
    <property type="evidence" value="ECO:0007669"/>
    <property type="project" value="TreeGrafter"/>
</dbReference>
<evidence type="ECO:0000256" key="1">
    <source>
        <dbReference type="ARBA" id="ARBA00003767"/>
    </source>
</evidence>
<dbReference type="FunFam" id="3.30.160.60:FF:000097">
    <property type="entry name" value="Zinc finger protein"/>
    <property type="match status" value="2"/>
</dbReference>
<feature type="domain" description="C2H2-type" evidence="14">
    <location>
        <begin position="430"/>
        <end position="457"/>
    </location>
</feature>
<dbReference type="Pfam" id="PF00096">
    <property type="entry name" value="zf-C2H2"/>
    <property type="match status" value="8"/>
</dbReference>
<dbReference type="EMBL" id="GHWJ01002981">
    <property type="protein sequence ID" value="NOV35718.1"/>
    <property type="molecule type" value="Transcribed_RNA"/>
</dbReference>
<feature type="domain" description="C2H2-type" evidence="14">
    <location>
        <begin position="374"/>
        <end position="401"/>
    </location>
</feature>
<comment type="function">
    <text evidence="1">May be involved in transcriptional regulation.</text>
</comment>
<dbReference type="InterPro" id="IPR013087">
    <property type="entry name" value="Znf_C2H2_type"/>
</dbReference>
<evidence type="ECO:0000256" key="8">
    <source>
        <dbReference type="ARBA" id="ARBA00023015"/>
    </source>
</evidence>
<dbReference type="SUPFAM" id="SSF57667">
    <property type="entry name" value="beta-beta-alpha zinc fingers"/>
    <property type="match status" value="6"/>
</dbReference>
<evidence type="ECO:0000256" key="5">
    <source>
        <dbReference type="ARBA" id="ARBA00022737"/>
    </source>
</evidence>
<keyword evidence="10" id="KW-0804">Transcription</keyword>
<reference evidence="16" key="1">
    <citation type="submission" date="2019-09" db="EMBL/GenBank/DDBJ databases">
        <title>Organ-specific transcriptomic study of the physiology of the cattle tick, Rhipicephalus microplus.</title>
        <authorList>
            <person name="Tirloni L."/>
            <person name="Braz G."/>
            <person name="Gandara A.C.P."/>
            <person name="Sabadin G.A."/>
            <person name="da Silva R.M."/>
            <person name="Guizzo M.G."/>
            <person name="Machado J.A."/>
            <person name="Costa E.P."/>
            <person name="Gomes H.F."/>
            <person name="Moraes J."/>
            <person name="Mota M.B.S."/>
            <person name="Mesquita R.D."/>
            <person name="Alvarenga P.H."/>
            <person name="Alves F."/>
            <person name="Seixas A."/>
            <person name="da Fonseca R.N."/>
            <person name="Fogaca A."/>
            <person name="Logullo C."/>
            <person name="Tanaka A."/>
            <person name="Daffre S."/>
            <person name="Termignoni C."/>
            <person name="Vaz I.S.Jr."/>
            <person name="Oliveira P.L."/>
            <person name="Ribeiro J.M."/>
        </authorList>
    </citation>
    <scope>NUCLEOTIDE SEQUENCE</scope>
    <source>
        <strain evidence="16">Porto Alegre</strain>
    </source>
</reference>
<keyword evidence="8" id="KW-0805">Transcription regulation</keyword>
<evidence type="ECO:0000256" key="13">
    <source>
        <dbReference type="PROSITE-ProRule" id="PRU00309"/>
    </source>
</evidence>
<name>A0A6M2CQ72_RHIMP</name>
<evidence type="ECO:0000313" key="16">
    <source>
        <dbReference type="EMBL" id="NOV35718.1"/>
    </source>
</evidence>
<dbReference type="FunFam" id="3.30.160.60:FF:002169">
    <property type="entry name" value="Zgc:174573"/>
    <property type="match status" value="1"/>
</dbReference>
<evidence type="ECO:0000256" key="6">
    <source>
        <dbReference type="ARBA" id="ARBA00022771"/>
    </source>
</evidence>
<evidence type="ECO:0000256" key="2">
    <source>
        <dbReference type="ARBA" id="ARBA00004123"/>
    </source>
</evidence>
<dbReference type="GO" id="GO:0000981">
    <property type="term" value="F:DNA-binding transcription factor activity, RNA polymerase II-specific"/>
    <property type="evidence" value="ECO:0007669"/>
    <property type="project" value="TreeGrafter"/>
</dbReference>
<evidence type="ECO:0000256" key="4">
    <source>
        <dbReference type="ARBA" id="ARBA00022723"/>
    </source>
</evidence>
<dbReference type="FunFam" id="3.30.160.60:FF:000624">
    <property type="entry name" value="zinc finger protein 697"/>
    <property type="match status" value="1"/>
</dbReference>
<dbReference type="VEuPathDB" id="VectorBase:LOC119167540"/>
<evidence type="ECO:0000256" key="3">
    <source>
        <dbReference type="ARBA" id="ARBA00006991"/>
    </source>
</evidence>
<feature type="domain" description="C2H2-type" evidence="14">
    <location>
        <begin position="318"/>
        <end position="345"/>
    </location>
</feature>
<evidence type="ECO:0000256" key="12">
    <source>
        <dbReference type="PROSITE-ProRule" id="PRU00042"/>
    </source>
</evidence>
<evidence type="ECO:0000256" key="7">
    <source>
        <dbReference type="ARBA" id="ARBA00022833"/>
    </source>
</evidence>
<evidence type="ECO:0000259" key="14">
    <source>
        <dbReference type="PROSITE" id="PS50157"/>
    </source>
</evidence>
<comment type="similarity">
    <text evidence="3">Belongs to the krueppel C2H2-type zinc-finger protein family.</text>
</comment>
<dbReference type="SMART" id="SM00980">
    <property type="entry name" value="THAP"/>
    <property type="match status" value="1"/>
</dbReference>
<keyword evidence="9 13" id="KW-0238">DNA-binding</keyword>
<dbReference type="FunFam" id="3.30.160.60:FF:003288">
    <property type="entry name" value="Uncharacterized protein"/>
    <property type="match status" value="1"/>
</dbReference>
<dbReference type="SUPFAM" id="SSF57716">
    <property type="entry name" value="Glucocorticoid receptor-like (DNA-binding domain)"/>
    <property type="match status" value="1"/>
</dbReference>
<dbReference type="AlphaFoldDB" id="A0A6M2CQ72"/>
<organism evidence="16">
    <name type="scientific">Rhipicephalus microplus</name>
    <name type="common">Cattle tick</name>
    <name type="synonym">Boophilus microplus</name>
    <dbReference type="NCBI Taxonomy" id="6941"/>
    <lineage>
        <taxon>Eukaryota</taxon>
        <taxon>Metazoa</taxon>
        <taxon>Ecdysozoa</taxon>
        <taxon>Arthropoda</taxon>
        <taxon>Chelicerata</taxon>
        <taxon>Arachnida</taxon>
        <taxon>Acari</taxon>
        <taxon>Parasitiformes</taxon>
        <taxon>Ixodida</taxon>
        <taxon>Ixodoidea</taxon>
        <taxon>Ixodidae</taxon>
        <taxon>Rhipicephalinae</taxon>
        <taxon>Rhipicephalus</taxon>
        <taxon>Boophilus</taxon>
    </lineage>
</organism>
<dbReference type="PANTHER" id="PTHR23226">
    <property type="entry name" value="ZINC FINGER AND SCAN DOMAIN-CONTAINING"/>
    <property type="match status" value="1"/>
</dbReference>
<dbReference type="OrthoDB" id="6411885at2759"/>
<proteinExistence type="inferred from homology"/>
<feature type="domain" description="C2H2-type" evidence="14">
    <location>
        <begin position="458"/>
        <end position="486"/>
    </location>
</feature>
<dbReference type="PROSITE" id="PS50157">
    <property type="entry name" value="ZINC_FINGER_C2H2_2"/>
    <property type="match status" value="10"/>
</dbReference>
<feature type="domain" description="C2H2-type" evidence="14">
    <location>
        <begin position="262"/>
        <end position="289"/>
    </location>
</feature>
<dbReference type="SMART" id="SM00355">
    <property type="entry name" value="ZnF_C2H2"/>
    <property type="match status" value="10"/>
</dbReference>
<evidence type="ECO:0000256" key="11">
    <source>
        <dbReference type="ARBA" id="ARBA00023242"/>
    </source>
</evidence>
<dbReference type="Pfam" id="PF05485">
    <property type="entry name" value="THAP"/>
    <property type="match status" value="1"/>
</dbReference>
<dbReference type="PROSITE" id="PS50950">
    <property type="entry name" value="ZF_THAP"/>
    <property type="match status" value="1"/>
</dbReference>
<keyword evidence="6 12" id="KW-0863">Zinc-finger</keyword>
<keyword evidence="5" id="KW-0677">Repeat</keyword>
<dbReference type="Gene3D" id="3.30.160.60">
    <property type="entry name" value="Classic Zinc Finger"/>
    <property type="match status" value="9"/>
</dbReference>
<comment type="subcellular location">
    <subcellularLocation>
        <location evidence="2">Nucleus</location>
    </subcellularLocation>
</comment>
<feature type="domain" description="C2H2-type" evidence="14">
    <location>
        <begin position="206"/>
        <end position="233"/>
    </location>
</feature>
<evidence type="ECO:0000259" key="15">
    <source>
        <dbReference type="PROSITE" id="PS50950"/>
    </source>
</evidence>
<evidence type="ECO:0000256" key="10">
    <source>
        <dbReference type="ARBA" id="ARBA00023163"/>
    </source>
</evidence>
<dbReference type="GO" id="GO:0005634">
    <property type="term" value="C:nucleus"/>
    <property type="evidence" value="ECO:0007669"/>
    <property type="project" value="UniProtKB-SubCell"/>
</dbReference>
<feature type="domain" description="THAP-type" evidence="15">
    <location>
        <begin position="1"/>
        <end position="89"/>
    </location>
</feature>
<sequence>MPSVCAADGCTSTGGRDDVLFHKFPREKKQADQWIAALKRTDFKPSKTTVICSKHFRDSDYHRSLSLMRVMGIPVKSARLRPGVVPSIFDYEQSELHSLRTTLSKGRKNQDAFAAEPEHEAAPGVASELGRAAETLPEPSCEPNRVADKSAQVRLLSHHKASQVDQKKVLSTSATQTKLHAVSSGSLSFASLEQSSSMASARGQLHSCQQCSYATLYKSTMNRHLQKHTAKPPLQCHLCPAAFACNSKLVVHMRSHTGERPFSCAQCSASFSRKDSLNHHMRTHTGERPFTCDHCNASFSDKRLLVVHMRSHTGERPYTCDHCNASFVQRCHLVRHIRMHTGERPYSCVHCKSSFVVKNHLIEHMRIHTGERPFSCVLCNASFVQKSRLLIHMRMHKGKRPFSCAYCNASFVNNRWLDEHIRTHTGERSFSCVHCNASFSRKSCLATHSRIHKAVRLYSCVHCNASFSRKHHLRDHMSFRHGNKNP</sequence>
<feature type="domain" description="C2H2-type" evidence="14">
    <location>
        <begin position="402"/>
        <end position="429"/>
    </location>
</feature>
<dbReference type="Gene3D" id="6.20.210.20">
    <property type="entry name" value="THAP domain"/>
    <property type="match status" value="1"/>
</dbReference>
<dbReference type="InterPro" id="IPR006612">
    <property type="entry name" value="THAP_Znf"/>
</dbReference>
<dbReference type="PANTHER" id="PTHR23226:SF240">
    <property type="entry name" value="GASTRULA ZINC FINGER PROTEIN XLCGF26.1-LIKE-RELATED"/>
    <property type="match status" value="1"/>
</dbReference>
<keyword evidence="7" id="KW-0862">Zinc</keyword>
<feature type="domain" description="C2H2-type" evidence="14">
    <location>
        <begin position="290"/>
        <end position="317"/>
    </location>
</feature>
<dbReference type="FunFam" id="3.30.160.60:FF:002343">
    <property type="entry name" value="Zinc finger protein 33A"/>
    <property type="match status" value="1"/>
</dbReference>
<dbReference type="FunFam" id="3.30.160.60:FF:001480">
    <property type="entry name" value="Si:cabz01071911.3"/>
    <property type="match status" value="1"/>
</dbReference>
<dbReference type="PROSITE" id="PS00028">
    <property type="entry name" value="ZINC_FINGER_C2H2_1"/>
    <property type="match status" value="9"/>
</dbReference>
<feature type="domain" description="C2H2-type" evidence="14">
    <location>
        <begin position="346"/>
        <end position="373"/>
    </location>
</feature>
<dbReference type="InterPro" id="IPR038441">
    <property type="entry name" value="THAP_Znf_sf"/>
</dbReference>
<dbReference type="GO" id="GO:0008270">
    <property type="term" value="F:zinc ion binding"/>
    <property type="evidence" value="ECO:0007669"/>
    <property type="project" value="UniProtKB-KW"/>
</dbReference>
<keyword evidence="11" id="KW-0539">Nucleus</keyword>